<dbReference type="EMBL" id="MHJM01000034">
    <property type="protein sequence ID" value="OGY67029.1"/>
    <property type="molecule type" value="Genomic_DNA"/>
</dbReference>
<dbReference type="AlphaFoldDB" id="A0A1G1ZRF4"/>
<gene>
    <name evidence="1" type="ORF">A3H63_01225</name>
</gene>
<accession>A0A1G1ZRF4</accession>
<dbReference type="Proteomes" id="UP000176284">
    <property type="component" value="Unassembled WGS sequence"/>
</dbReference>
<protein>
    <submittedName>
        <fullName evidence="1">Uncharacterized protein</fullName>
    </submittedName>
</protein>
<sequence length="60" mass="6430">MYLPPSTATSAGIARIPSFELIQFVWTKRDVLGNLPARWNADAVGVGADNLSVLADEQAD</sequence>
<evidence type="ECO:0000313" key="2">
    <source>
        <dbReference type="Proteomes" id="UP000176284"/>
    </source>
</evidence>
<comment type="caution">
    <text evidence="1">The sequence shown here is derived from an EMBL/GenBank/DDBJ whole genome shotgun (WGS) entry which is preliminary data.</text>
</comment>
<name>A0A1G1ZRF4_9BACT</name>
<evidence type="ECO:0000313" key="1">
    <source>
        <dbReference type="EMBL" id="OGY67029.1"/>
    </source>
</evidence>
<proteinExistence type="predicted"/>
<organism evidence="1 2">
    <name type="scientific">Candidatus Harrisonbacteria bacterium RIFCSPLOWO2_02_FULL_45_10c</name>
    <dbReference type="NCBI Taxonomy" id="1798410"/>
    <lineage>
        <taxon>Bacteria</taxon>
        <taxon>Candidatus Harrisoniibacteriota</taxon>
    </lineage>
</organism>
<reference evidence="1 2" key="1">
    <citation type="journal article" date="2016" name="Nat. Commun.">
        <title>Thousands of microbial genomes shed light on interconnected biogeochemical processes in an aquifer system.</title>
        <authorList>
            <person name="Anantharaman K."/>
            <person name="Brown C.T."/>
            <person name="Hug L.A."/>
            <person name="Sharon I."/>
            <person name="Castelle C.J."/>
            <person name="Probst A.J."/>
            <person name="Thomas B.C."/>
            <person name="Singh A."/>
            <person name="Wilkins M.J."/>
            <person name="Karaoz U."/>
            <person name="Brodie E.L."/>
            <person name="Williams K.H."/>
            <person name="Hubbard S.S."/>
            <person name="Banfield J.F."/>
        </authorList>
    </citation>
    <scope>NUCLEOTIDE SEQUENCE [LARGE SCALE GENOMIC DNA]</scope>
</reference>